<evidence type="ECO:0000256" key="10">
    <source>
        <dbReference type="ARBA" id="ARBA00032598"/>
    </source>
</evidence>
<comment type="cofactor">
    <cofactor evidence="1">
        <name>Mg(2+)</name>
        <dbReference type="ChEBI" id="CHEBI:18420"/>
    </cofactor>
</comment>
<keyword evidence="6" id="KW-0548">Nucleotidyltransferase</keyword>
<evidence type="ECO:0000256" key="5">
    <source>
        <dbReference type="ARBA" id="ARBA00022679"/>
    </source>
</evidence>
<dbReference type="GO" id="GO:0046872">
    <property type="term" value="F:metal ion binding"/>
    <property type="evidence" value="ECO:0007669"/>
    <property type="project" value="UniProtKB-KW"/>
</dbReference>
<dbReference type="Pfam" id="PF00483">
    <property type="entry name" value="NTP_transferase"/>
    <property type="match status" value="1"/>
</dbReference>
<organism evidence="13 14">
    <name type="scientific">Paenibacillus albus</name>
    <dbReference type="NCBI Taxonomy" id="2495582"/>
    <lineage>
        <taxon>Bacteria</taxon>
        <taxon>Bacillati</taxon>
        <taxon>Bacillota</taxon>
        <taxon>Bacilli</taxon>
        <taxon>Bacillales</taxon>
        <taxon>Paenibacillaceae</taxon>
        <taxon>Paenibacillus</taxon>
    </lineage>
</organism>
<dbReference type="PANTHER" id="PTHR43532">
    <property type="entry name" value="GLUCOSE-1-PHOSPHATE THYMIDYLYLTRANSFERASE"/>
    <property type="match status" value="1"/>
</dbReference>
<evidence type="ECO:0000256" key="4">
    <source>
        <dbReference type="ARBA" id="ARBA00017654"/>
    </source>
</evidence>
<dbReference type="InterPro" id="IPR005907">
    <property type="entry name" value="G1P_thy_trans_s"/>
</dbReference>
<comment type="similarity">
    <text evidence="2">Belongs to the glucose-1-phosphate thymidylyltransferase family.</text>
</comment>
<keyword evidence="7" id="KW-0479">Metal-binding</keyword>
<evidence type="ECO:0000256" key="2">
    <source>
        <dbReference type="ARBA" id="ARBA00010480"/>
    </source>
</evidence>
<evidence type="ECO:0000256" key="6">
    <source>
        <dbReference type="ARBA" id="ARBA00022695"/>
    </source>
</evidence>
<proteinExistence type="inferred from homology"/>
<evidence type="ECO:0000313" key="13">
    <source>
        <dbReference type="EMBL" id="AZN40330.1"/>
    </source>
</evidence>
<reference evidence="14" key="1">
    <citation type="submission" date="2018-12" db="EMBL/GenBank/DDBJ databases">
        <title>Genome sequence of Peanibacillus sp.</title>
        <authorList>
            <person name="Subramani G."/>
            <person name="Srinivasan S."/>
            <person name="Kim M.K."/>
        </authorList>
    </citation>
    <scope>NUCLEOTIDE SEQUENCE [LARGE SCALE GENOMIC DNA]</scope>
    <source>
        <strain evidence="14">18JY67-1</strain>
    </source>
</reference>
<dbReference type="EMBL" id="CP034437">
    <property type="protein sequence ID" value="AZN40330.1"/>
    <property type="molecule type" value="Genomic_DNA"/>
</dbReference>
<dbReference type="GO" id="GO:0008879">
    <property type="term" value="F:glucose-1-phosphate thymidylyltransferase activity"/>
    <property type="evidence" value="ECO:0007669"/>
    <property type="project" value="UniProtKB-EC"/>
</dbReference>
<evidence type="ECO:0000313" key="14">
    <source>
        <dbReference type="Proteomes" id="UP000272528"/>
    </source>
</evidence>
<keyword evidence="8" id="KW-0460">Magnesium</keyword>
<keyword evidence="13" id="KW-0167">Capsid protein</keyword>
<dbReference type="Proteomes" id="UP000272528">
    <property type="component" value="Chromosome"/>
</dbReference>
<accession>A0A3Q8X573</accession>
<dbReference type="KEGG" id="palb:EJC50_12250"/>
<evidence type="ECO:0000256" key="1">
    <source>
        <dbReference type="ARBA" id="ARBA00001946"/>
    </source>
</evidence>
<feature type="domain" description="Nucleotidyl transferase" evidence="12">
    <location>
        <begin position="2"/>
        <end position="230"/>
    </location>
</feature>
<dbReference type="SUPFAM" id="SSF53448">
    <property type="entry name" value="Nucleotide-diphospho-sugar transferases"/>
    <property type="match status" value="1"/>
</dbReference>
<keyword evidence="14" id="KW-1185">Reference proteome</keyword>
<gene>
    <name evidence="13" type="ORF">EJC50_12250</name>
</gene>
<dbReference type="EC" id="2.7.7.24" evidence="3"/>
<dbReference type="AlphaFoldDB" id="A0A3Q8X573"/>
<comment type="catalytic activity">
    <reaction evidence="11">
        <text>dTTP + alpha-D-glucose 1-phosphate + H(+) = dTDP-alpha-D-glucose + diphosphate</text>
        <dbReference type="Rhea" id="RHEA:15225"/>
        <dbReference type="ChEBI" id="CHEBI:15378"/>
        <dbReference type="ChEBI" id="CHEBI:33019"/>
        <dbReference type="ChEBI" id="CHEBI:37568"/>
        <dbReference type="ChEBI" id="CHEBI:57477"/>
        <dbReference type="ChEBI" id="CHEBI:58601"/>
        <dbReference type="EC" id="2.7.7.24"/>
    </reaction>
</comment>
<dbReference type="PANTHER" id="PTHR43532:SF1">
    <property type="entry name" value="GLUCOSE-1-PHOSPHATE THYMIDYLYLTRANSFERASE 1"/>
    <property type="match status" value="1"/>
</dbReference>
<evidence type="ECO:0000256" key="8">
    <source>
        <dbReference type="ARBA" id="ARBA00022842"/>
    </source>
</evidence>
<evidence type="ECO:0000259" key="12">
    <source>
        <dbReference type="Pfam" id="PF00483"/>
    </source>
</evidence>
<evidence type="ECO:0000256" key="9">
    <source>
        <dbReference type="ARBA" id="ARBA00032492"/>
    </source>
</evidence>
<name>A0A3Q8X573_9BACL</name>
<dbReference type="InterPro" id="IPR005835">
    <property type="entry name" value="NTP_transferase_dom"/>
</dbReference>
<dbReference type="InterPro" id="IPR029044">
    <property type="entry name" value="Nucleotide-diphossugar_trans"/>
</dbReference>
<keyword evidence="13" id="KW-0946">Virion</keyword>
<evidence type="ECO:0000256" key="11">
    <source>
        <dbReference type="ARBA" id="ARBA00049336"/>
    </source>
</evidence>
<protein>
    <recommendedName>
        <fullName evidence="4">Glucose-1-phosphate thymidylyltransferase</fullName>
        <ecNumber evidence="3">2.7.7.24</ecNumber>
    </recommendedName>
    <alternativeName>
        <fullName evidence="10">dTDP-glucose pyrophosphorylase</fullName>
    </alternativeName>
    <alternativeName>
        <fullName evidence="9">dTDP-glucose synthase</fullName>
    </alternativeName>
</protein>
<dbReference type="RefSeq" id="WP_126015561.1">
    <property type="nucleotide sequence ID" value="NZ_CP034437.1"/>
</dbReference>
<keyword evidence="5" id="KW-0808">Transferase</keyword>
<dbReference type="Gene3D" id="3.90.550.10">
    <property type="entry name" value="Spore Coat Polysaccharide Biosynthesis Protein SpsA, Chain A"/>
    <property type="match status" value="1"/>
</dbReference>
<evidence type="ECO:0000256" key="7">
    <source>
        <dbReference type="ARBA" id="ARBA00022723"/>
    </source>
</evidence>
<evidence type="ECO:0000256" key="3">
    <source>
        <dbReference type="ARBA" id="ARBA00012461"/>
    </source>
</evidence>
<sequence>MKGIILAGGTGSRLRPMTSIVNKHLLPVGNYPMIHYALDKMADAGIDDILLVIGKHSAGLYVDYIGSGASWSVHVTYKIQEEAGGIAQALGLAESFVGPGEKLLVLLGDNLFEDSLKTVVNEFETSDKGAEVFLKKVADPRRYGVPVLENGLISSIQEKPEQPPSEYAVTGMYLYDSDVFEIIRSLKPSARGELEITDVNNVYAGQGRLGYRLLTGWWTDAGTQLSLLDAGLWLSGNGNA</sequence>
<dbReference type="OrthoDB" id="9803871at2"/>